<dbReference type="CDD" id="cd01650">
    <property type="entry name" value="RT_nLTR_like"/>
    <property type="match status" value="1"/>
</dbReference>
<accession>A0ABN9X7I4</accession>
<comment type="caution">
    <text evidence="2">The sequence shown here is derived from an EMBL/GenBank/DDBJ whole genome shotgun (WGS) entry which is preliminary data.</text>
</comment>
<sequence length="471" mass="52531">MVALYKGAGDISDLDNWRGICLLQILSKVAAKLVSDVFRCLGECVLDEGQMGFRPLRGCMDAVFVLRRVFEEVRATRAPAAGADEGVYALFVDLRTGLAPALWDLYYDCVVKDWRRRLVEARGHKGGCAFMSSHDLDLSRPRGETLRAATAAAHRISDVAYADDLVTLHASLQELQVAAQLLADAVEDWGGELNAKKTKWMCVRSGVLPVGLVEGNLTVDGHVIEQVCEFKYLGSIVSNDASLGQRADVMARIRAASTTFGRLRSVWSDGRIAMTTKRLIFLACVRPTLLYGAECWALRGPEVQALRRAWHGWLRSILGERWGLCRTLIEHFRNIVRRVPFVPELSWVPASSDQIGWRGVVKKLRCGLVFTHVGHRNEHVAQKCPLRSLPADVGDCRDGAGFRCPYCEKRCAQASAFAQRVRKCPANPANAGAARAQRYTQEKTLPCQHCGSPWAYESLRRRREERCRHRG</sequence>
<evidence type="ECO:0000313" key="3">
    <source>
        <dbReference type="Proteomes" id="UP001189429"/>
    </source>
</evidence>
<dbReference type="PANTHER" id="PTHR47027">
    <property type="entry name" value="REVERSE TRANSCRIPTASE DOMAIN-CONTAINING PROTEIN"/>
    <property type="match status" value="1"/>
</dbReference>
<dbReference type="InterPro" id="IPR000477">
    <property type="entry name" value="RT_dom"/>
</dbReference>
<dbReference type="PANTHER" id="PTHR47027:SF20">
    <property type="entry name" value="REVERSE TRANSCRIPTASE-LIKE PROTEIN WITH RNA-DIRECTED DNA POLYMERASE DOMAIN"/>
    <property type="match status" value="1"/>
</dbReference>
<evidence type="ECO:0000313" key="2">
    <source>
        <dbReference type="EMBL" id="CAK0894774.1"/>
    </source>
</evidence>
<protein>
    <recommendedName>
        <fullName evidence="1">Reverse transcriptase domain-containing protein</fullName>
    </recommendedName>
</protein>
<gene>
    <name evidence="2" type="ORF">PCOR1329_LOCUS73722</name>
</gene>
<feature type="domain" description="Reverse transcriptase" evidence="1">
    <location>
        <begin position="98"/>
        <end position="236"/>
    </location>
</feature>
<name>A0ABN9X7I4_9DINO</name>
<proteinExistence type="predicted"/>
<dbReference type="EMBL" id="CAUYUJ010019948">
    <property type="protein sequence ID" value="CAK0894774.1"/>
    <property type="molecule type" value="Genomic_DNA"/>
</dbReference>
<organism evidence="2 3">
    <name type="scientific">Prorocentrum cordatum</name>
    <dbReference type="NCBI Taxonomy" id="2364126"/>
    <lineage>
        <taxon>Eukaryota</taxon>
        <taxon>Sar</taxon>
        <taxon>Alveolata</taxon>
        <taxon>Dinophyceae</taxon>
        <taxon>Prorocentrales</taxon>
        <taxon>Prorocentraceae</taxon>
        <taxon>Prorocentrum</taxon>
    </lineage>
</organism>
<keyword evidence="3" id="KW-1185">Reference proteome</keyword>
<dbReference type="Pfam" id="PF00078">
    <property type="entry name" value="RVT_1"/>
    <property type="match status" value="1"/>
</dbReference>
<evidence type="ECO:0000259" key="1">
    <source>
        <dbReference type="Pfam" id="PF00078"/>
    </source>
</evidence>
<reference evidence="2" key="1">
    <citation type="submission" date="2023-10" db="EMBL/GenBank/DDBJ databases">
        <authorList>
            <person name="Chen Y."/>
            <person name="Shah S."/>
            <person name="Dougan E. K."/>
            <person name="Thang M."/>
            <person name="Chan C."/>
        </authorList>
    </citation>
    <scope>NUCLEOTIDE SEQUENCE [LARGE SCALE GENOMIC DNA]</scope>
</reference>
<dbReference type="Proteomes" id="UP001189429">
    <property type="component" value="Unassembled WGS sequence"/>
</dbReference>